<gene>
    <name evidence="9" type="ORF">ACFSQ3_06625</name>
</gene>
<keyword evidence="3" id="KW-0547">Nucleotide-binding</keyword>
<evidence type="ECO:0000256" key="5">
    <source>
        <dbReference type="ARBA" id="ARBA00022967"/>
    </source>
</evidence>
<dbReference type="PROSITE" id="PS50893">
    <property type="entry name" value="ABC_TRANSPORTER_2"/>
    <property type="match status" value="1"/>
</dbReference>
<dbReference type="InterPro" id="IPR003593">
    <property type="entry name" value="AAA+_ATPase"/>
</dbReference>
<accession>A0ABW5NIZ4</accession>
<organism evidence="9 10">
    <name type="scientific">Sphingobacterium corticis</name>
    <dbReference type="NCBI Taxonomy" id="1812823"/>
    <lineage>
        <taxon>Bacteria</taxon>
        <taxon>Pseudomonadati</taxon>
        <taxon>Bacteroidota</taxon>
        <taxon>Sphingobacteriia</taxon>
        <taxon>Sphingobacteriales</taxon>
        <taxon>Sphingobacteriaceae</taxon>
        <taxon>Sphingobacterium</taxon>
    </lineage>
</organism>
<name>A0ABW5NIZ4_9SPHI</name>
<dbReference type="PANTHER" id="PTHR43166:SF30">
    <property type="entry name" value="METHIONINE IMPORT ATP-BINDING PROTEIN METN"/>
    <property type="match status" value="1"/>
</dbReference>
<evidence type="ECO:0000313" key="10">
    <source>
        <dbReference type="Proteomes" id="UP001597393"/>
    </source>
</evidence>
<protein>
    <submittedName>
        <fullName evidence="9">Methionine ABC transporter ATP-binding protein</fullName>
    </submittedName>
</protein>
<dbReference type="RefSeq" id="WP_380868676.1">
    <property type="nucleotide sequence ID" value="NZ_JBHUMA010000006.1"/>
</dbReference>
<dbReference type="SMART" id="SM00382">
    <property type="entry name" value="AAA"/>
    <property type="match status" value="1"/>
</dbReference>
<evidence type="ECO:0000256" key="1">
    <source>
        <dbReference type="ARBA" id="ARBA00022448"/>
    </source>
</evidence>
<comment type="caution">
    <text evidence="9">The sequence shown here is derived from an EMBL/GenBank/DDBJ whole genome shotgun (WGS) entry which is preliminary data.</text>
</comment>
<feature type="domain" description="ABC transporter" evidence="8">
    <location>
        <begin position="2"/>
        <end position="242"/>
    </location>
</feature>
<evidence type="ECO:0000256" key="4">
    <source>
        <dbReference type="ARBA" id="ARBA00022840"/>
    </source>
</evidence>
<keyword evidence="2" id="KW-1003">Cell membrane</keyword>
<evidence type="ECO:0000256" key="2">
    <source>
        <dbReference type="ARBA" id="ARBA00022475"/>
    </source>
</evidence>
<dbReference type="PANTHER" id="PTHR43166">
    <property type="entry name" value="AMINO ACID IMPORT ATP-BINDING PROTEIN"/>
    <property type="match status" value="1"/>
</dbReference>
<reference evidence="10" key="1">
    <citation type="journal article" date="2019" name="Int. J. Syst. Evol. Microbiol.">
        <title>The Global Catalogue of Microorganisms (GCM) 10K type strain sequencing project: providing services to taxonomists for standard genome sequencing and annotation.</title>
        <authorList>
            <consortium name="The Broad Institute Genomics Platform"/>
            <consortium name="The Broad Institute Genome Sequencing Center for Infectious Disease"/>
            <person name="Wu L."/>
            <person name="Ma J."/>
        </authorList>
    </citation>
    <scope>NUCLEOTIDE SEQUENCE [LARGE SCALE GENOMIC DNA]</scope>
    <source>
        <strain evidence="10">KCTC 42248</strain>
    </source>
</reference>
<proteinExistence type="predicted"/>
<evidence type="ECO:0000256" key="3">
    <source>
        <dbReference type="ARBA" id="ARBA00022741"/>
    </source>
</evidence>
<keyword evidence="4 9" id="KW-0067">ATP-binding</keyword>
<keyword evidence="10" id="KW-1185">Reference proteome</keyword>
<keyword evidence="1" id="KW-0813">Transport</keyword>
<dbReference type="InterPro" id="IPR027417">
    <property type="entry name" value="P-loop_NTPase"/>
</dbReference>
<dbReference type="SUPFAM" id="SSF52540">
    <property type="entry name" value="P-loop containing nucleoside triphosphate hydrolases"/>
    <property type="match status" value="1"/>
</dbReference>
<sequence>MIEVKHISKVYTTNKGKRVQALDDVSFSVEKGEIFGIIGSSGAGKSTILRCLNMLEKPDEGEVWVAGNALTNMSERQLQNERRHIGMIFQHFNLLASRTIFENVALPLELSQTPKAAIKNRVLELLELVGLSEKATDYPNALSGGQKQRVAIARALATNPSLLLCDEATSALDPATTKSILKLLQTINAQLQITIVLITHEIHVVKSICDRVAIVKDGKIVELGNREQIFGSPKDAHTAEFVASAVRAELPIEYQSKLKEQRISNTDQLLIRVQTRNNADYTFTALREQFDVDLEVIEAQIESIGTLKLGSFIVKISGSRADEAHHFASKNYTQTELIGYVVGSN</sequence>
<dbReference type="InterPro" id="IPR045865">
    <property type="entry name" value="ACT-like_dom_sf"/>
</dbReference>
<dbReference type="InterPro" id="IPR050086">
    <property type="entry name" value="MetN_ABC_transporter-like"/>
</dbReference>
<dbReference type="SUPFAM" id="SSF55021">
    <property type="entry name" value="ACT-like"/>
    <property type="match status" value="1"/>
</dbReference>
<evidence type="ECO:0000259" key="8">
    <source>
        <dbReference type="PROSITE" id="PS50893"/>
    </source>
</evidence>
<keyword evidence="7" id="KW-0472">Membrane</keyword>
<evidence type="ECO:0000256" key="7">
    <source>
        <dbReference type="ARBA" id="ARBA00023136"/>
    </source>
</evidence>
<dbReference type="Pfam" id="PF00005">
    <property type="entry name" value="ABC_tran"/>
    <property type="match status" value="1"/>
</dbReference>
<keyword evidence="6" id="KW-0029">Amino-acid transport</keyword>
<dbReference type="EMBL" id="JBHUMA010000006">
    <property type="protein sequence ID" value="MFD2598623.1"/>
    <property type="molecule type" value="Genomic_DNA"/>
</dbReference>
<dbReference type="Gene3D" id="3.30.70.260">
    <property type="match status" value="1"/>
</dbReference>
<dbReference type="InterPro" id="IPR003439">
    <property type="entry name" value="ABC_transporter-like_ATP-bd"/>
</dbReference>
<dbReference type="Gene3D" id="3.40.50.300">
    <property type="entry name" value="P-loop containing nucleotide triphosphate hydrolases"/>
    <property type="match status" value="1"/>
</dbReference>
<dbReference type="CDD" id="cd03258">
    <property type="entry name" value="ABC_MetN_methionine_transporter"/>
    <property type="match status" value="1"/>
</dbReference>
<evidence type="ECO:0000313" key="9">
    <source>
        <dbReference type="EMBL" id="MFD2598623.1"/>
    </source>
</evidence>
<dbReference type="PROSITE" id="PS00211">
    <property type="entry name" value="ABC_TRANSPORTER_1"/>
    <property type="match status" value="1"/>
</dbReference>
<keyword evidence="5" id="KW-1278">Translocase</keyword>
<dbReference type="GO" id="GO:0005524">
    <property type="term" value="F:ATP binding"/>
    <property type="evidence" value="ECO:0007669"/>
    <property type="project" value="UniProtKB-KW"/>
</dbReference>
<dbReference type="InterPro" id="IPR041701">
    <property type="entry name" value="MetN_ABC"/>
</dbReference>
<evidence type="ECO:0000256" key="6">
    <source>
        <dbReference type="ARBA" id="ARBA00022970"/>
    </source>
</evidence>
<dbReference type="Proteomes" id="UP001597393">
    <property type="component" value="Unassembled WGS sequence"/>
</dbReference>
<dbReference type="InterPro" id="IPR017871">
    <property type="entry name" value="ABC_transporter-like_CS"/>
</dbReference>